<dbReference type="RefSeq" id="WP_144907758.1">
    <property type="nucleotide sequence ID" value="NZ_JACHOA010000002.1"/>
</dbReference>
<evidence type="ECO:0000313" key="2">
    <source>
        <dbReference type="Proteomes" id="UP000538566"/>
    </source>
</evidence>
<keyword evidence="2" id="KW-1185">Reference proteome</keyword>
<organism evidence="1 2">
    <name type="scientific">Novosphingobium taihuense</name>
    <dbReference type="NCBI Taxonomy" id="260085"/>
    <lineage>
        <taxon>Bacteria</taxon>
        <taxon>Pseudomonadati</taxon>
        <taxon>Pseudomonadota</taxon>
        <taxon>Alphaproteobacteria</taxon>
        <taxon>Sphingomonadales</taxon>
        <taxon>Sphingomonadaceae</taxon>
        <taxon>Novosphingobium</taxon>
    </lineage>
</organism>
<gene>
    <name evidence="1" type="ORF">GGR37_001083</name>
</gene>
<evidence type="ECO:0000313" key="1">
    <source>
        <dbReference type="EMBL" id="MBB4612824.1"/>
    </source>
</evidence>
<name>A0A7W7AAJ1_9SPHN</name>
<dbReference type="OrthoDB" id="7502814at2"/>
<dbReference type="Proteomes" id="UP000538566">
    <property type="component" value="Unassembled WGS sequence"/>
</dbReference>
<protein>
    <submittedName>
        <fullName evidence="1">Uncharacterized protein</fullName>
    </submittedName>
</protein>
<dbReference type="AlphaFoldDB" id="A0A7W7AAJ1"/>
<reference evidence="1 2" key="1">
    <citation type="submission" date="2020-08" db="EMBL/GenBank/DDBJ databases">
        <title>Genomic Encyclopedia of Type Strains, Phase IV (KMG-IV): sequencing the most valuable type-strain genomes for metagenomic binning, comparative biology and taxonomic classification.</title>
        <authorList>
            <person name="Goeker M."/>
        </authorList>
    </citation>
    <scope>NUCLEOTIDE SEQUENCE [LARGE SCALE GENOMIC DNA]</scope>
    <source>
        <strain evidence="1 2">DSM 17507</strain>
    </source>
</reference>
<sequence length="137" mass="15331">MSKPRWLSKLLERRLFWVATGAFASAIAMLSAQAIDRLYLNEPEELVIRGANLSEKLKTELIETVGTCLGRFDLDTGPHDYSVHIPTNRLGKKDYECLLRKGTGIGEFVKVEEAYQVVPGTIWVGSGWTIERPLPSP</sequence>
<accession>A0A7W7AAJ1</accession>
<proteinExistence type="predicted"/>
<dbReference type="EMBL" id="JACHOA010000002">
    <property type="protein sequence ID" value="MBB4612824.1"/>
    <property type="molecule type" value="Genomic_DNA"/>
</dbReference>
<comment type="caution">
    <text evidence="1">The sequence shown here is derived from an EMBL/GenBank/DDBJ whole genome shotgun (WGS) entry which is preliminary data.</text>
</comment>